<dbReference type="Pfam" id="PF09851">
    <property type="entry name" value="SHOCT"/>
    <property type="match status" value="1"/>
</dbReference>
<organism evidence="3 4">
    <name type="scientific">Candidatus Borkfalkia avicola</name>
    <dbReference type="NCBI Taxonomy" id="2838503"/>
    <lineage>
        <taxon>Bacteria</taxon>
        <taxon>Bacillati</taxon>
        <taxon>Bacillota</taxon>
        <taxon>Clostridia</taxon>
        <taxon>Christensenellales</taxon>
        <taxon>Christensenellaceae</taxon>
        <taxon>Candidatus Borkfalkia</taxon>
    </lineage>
</organism>
<feature type="transmembrane region" description="Helical" evidence="1">
    <location>
        <begin position="219"/>
        <end position="243"/>
    </location>
</feature>
<evidence type="ECO:0000259" key="2">
    <source>
        <dbReference type="Pfam" id="PF09851"/>
    </source>
</evidence>
<reference evidence="3" key="1">
    <citation type="journal article" date="2021" name="PeerJ">
        <title>Extensive microbial diversity within the chicken gut microbiome revealed by metagenomics and culture.</title>
        <authorList>
            <person name="Gilroy R."/>
            <person name="Ravi A."/>
            <person name="Getino M."/>
            <person name="Pursley I."/>
            <person name="Horton D.L."/>
            <person name="Alikhan N.F."/>
            <person name="Baker D."/>
            <person name="Gharbi K."/>
            <person name="Hall N."/>
            <person name="Watson M."/>
            <person name="Adriaenssens E.M."/>
            <person name="Foster-Nyarko E."/>
            <person name="Jarju S."/>
            <person name="Secka A."/>
            <person name="Antonio M."/>
            <person name="Oren A."/>
            <person name="Chaudhuri R.R."/>
            <person name="La Ragione R."/>
            <person name="Hildebrand F."/>
            <person name="Pallen M.J."/>
        </authorList>
    </citation>
    <scope>NUCLEOTIDE SEQUENCE</scope>
    <source>
        <strain evidence="3">CHK192-19661</strain>
    </source>
</reference>
<name>A0A9D2D806_9FIRM</name>
<dbReference type="AlphaFoldDB" id="A0A9D2D806"/>
<sequence>MTKRWYLILVAVGAFLTALFTCEPFFTHYPLTAEVGYITRGILCVPAFLFLAFAVVFSFFKDNLLFLPISTLFSCLILIASAVSAMIFADSSAMFLYPILFSILLALLFTALSFCVYFLVKAEHRTKNRLAVLVIAVFSIATYISFYYQTPLLATLGLFNSVPPMGAAVAVMAIGLLFTLLKEKSSKLAFSVYIGIMALFFFASFILQIVLDWYSGGRVYGFTIFSSLIFVLLAAGYFIVSFVPACRKFLEKFNGAEEDGPQPAPAAAEAAAGADPLEALEELQKLREAGVLTEEEFAAQKNKILGGM</sequence>
<accession>A0A9D2D806</accession>
<dbReference type="Proteomes" id="UP000824025">
    <property type="component" value="Unassembled WGS sequence"/>
</dbReference>
<dbReference type="EMBL" id="DXCF01000034">
    <property type="protein sequence ID" value="HIZ10229.1"/>
    <property type="molecule type" value="Genomic_DNA"/>
</dbReference>
<feature type="transmembrane region" description="Helical" evidence="1">
    <location>
        <begin position="130"/>
        <end position="149"/>
    </location>
</feature>
<feature type="transmembrane region" description="Helical" evidence="1">
    <location>
        <begin position="161"/>
        <end position="181"/>
    </location>
</feature>
<feature type="transmembrane region" description="Helical" evidence="1">
    <location>
        <begin position="64"/>
        <end position="89"/>
    </location>
</feature>
<feature type="transmembrane region" description="Helical" evidence="1">
    <location>
        <begin position="95"/>
        <end position="118"/>
    </location>
</feature>
<protein>
    <submittedName>
        <fullName evidence="3">SHOCT domain-containing protein</fullName>
    </submittedName>
</protein>
<proteinExistence type="predicted"/>
<keyword evidence="1" id="KW-0472">Membrane</keyword>
<keyword evidence="1" id="KW-0812">Transmembrane</keyword>
<evidence type="ECO:0000313" key="4">
    <source>
        <dbReference type="Proteomes" id="UP000824025"/>
    </source>
</evidence>
<dbReference type="InterPro" id="IPR018649">
    <property type="entry name" value="SHOCT"/>
</dbReference>
<comment type="caution">
    <text evidence="3">The sequence shown here is derived from an EMBL/GenBank/DDBJ whole genome shotgun (WGS) entry which is preliminary data.</text>
</comment>
<keyword evidence="1" id="KW-1133">Transmembrane helix</keyword>
<feature type="domain" description="SHOCT" evidence="2">
    <location>
        <begin position="278"/>
        <end position="305"/>
    </location>
</feature>
<feature type="transmembrane region" description="Helical" evidence="1">
    <location>
        <begin position="188"/>
        <end position="207"/>
    </location>
</feature>
<feature type="transmembrane region" description="Helical" evidence="1">
    <location>
        <begin position="38"/>
        <end position="57"/>
    </location>
</feature>
<evidence type="ECO:0000256" key="1">
    <source>
        <dbReference type="SAM" id="Phobius"/>
    </source>
</evidence>
<reference evidence="3" key="2">
    <citation type="submission" date="2021-04" db="EMBL/GenBank/DDBJ databases">
        <authorList>
            <person name="Gilroy R."/>
        </authorList>
    </citation>
    <scope>NUCLEOTIDE SEQUENCE</scope>
    <source>
        <strain evidence="3">CHK192-19661</strain>
    </source>
</reference>
<gene>
    <name evidence="3" type="ORF">H9726_07045</name>
</gene>
<evidence type="ECO:0000313" key="3">
    <source>
        <dbReference type="EMBL" id="HIZ10229.1"/>
    </source>
</evidence>